<dbReference type="Gene3D" id="3.40.50.150">
    <property type="entry name" value="Vaccinia Virus protein VP39"/>
    <property type="match status" value="1"/>
</dbReference>
<organism evidence="1 2">
    <name type="scientific">Riccia fluitans</name>
    <dbReference type="NCBI Taxonomy" id="41844"/>
    <lineage>
        <taxon>Eukaryota</taxon>
        <taxon>Viridiplantae</taxon>
        <taxon>Streptophyta</taxon>
        <taxon>Embryophyta</taxon>
        <taxon>Marchantiophyta</taxon>
        <taxon>Marchantiopsida</taxon>
        <taxon>Marchantiidae</taxon>
        <taxon>Marchantiales</taxon>
        <taxon>Ricciaceae</taxon>
        <taxon>Riccia</taxon>
    </lineage>
</organism>
<protein>
    <submittedName>
        <fullName evidence="1">Uncharacterized protein</fullName>
    </submittedName>
</protein>
<evidence type="ECO:0000313" key="2">
    <source>
        <dbReference type="Proteomes" id="UP001605036"/>
    </source>
</evidence>
<dbReference type="EMBL" id="JBHFFA010000006">
    <property type="protein sequence ID" value="KAL2621506.1"/>
    <property type="molecule type" value="Genomic_DNA"/>
</dbReference>
<dbReference type="Pfam" id="PF10294">
    <property type="entry name" value="Methyltransf_16"/>
    <property type="match status" value="1"/>
</dbReference>
<dbReference type="CDD" id="cd02440">
    <property type="entry name" value="AdoMet_MTases"/>
    <property type="match status" value="1"/>
</dbReference>
<comment type="caution">
    <text evidence="1">The sequence shown here is derived from an EMBL/GenBank/DDBJ whole genome shotgun (WGS) entry which is preliminary data.</text>
</comment>
<dbReference type="Proteomes" id="UP001605036">
    <property type="component" value="Unassembled WGS sequence"/>
</dbReference>
<sequence length="207" mass="23350">MVNCRELEIAGKSLAIWEHEDVIDENGKSQTGSWIWDCALVLAYWLDTAAWTPGFFQGKRVVELGSGTGLPGLAAACLGAQVVLTDKKALLPGLERNIIENRLSDRVSVQELEWGQSVDHLLPPVDYVLMSDLLYNVDSMPALVKTVTELSDKNTQLLLSYELRPGTTECFQEFKKHGFLWYKVPNEQLHPSWTSEDIGIFRLWREA</sequence>
<dbReference type="PANTHER" id="PTHR14614">
    <property type="entry name" value="HEPATOCELLULAR CARCINOMA-ASSOCIATED ANTIGEN"/>
    <property type="match status" value="1"/>
</dbReference>
<reference evidence="1 2" key="1">
    <citation type="submission" date="2024-09" db="EMBL/GenBank/DDBJ databases">
        <title>Chromosome-scale assembly of Riccia fluitans.</title>
        <authorList>
            <person name="Paukszto L."/>
            <person name="Sawicki J."/>
            <person name="Karawczyk K."/>
            <person name="Piernik-Szablinska J."/>
            <person name="Szczecinska M."/>
            <person name="Mazdziarz M."/>
        </authorList>
    </citation>
    <scope>NUCLEOTIDE SEQUENCE [LARGE SCALE GENOMIC DNA]</scope>
    <source>
        <strain evidence="1">Rf_01</strain>
        <tissue evidence="1">Aerial parts of the thallus</tissue>
    </source>
</reference>
<dbReference type="AlphaFoldDB" id="A0ABD1Y418"/>
<dbReference type="InterPro" id="IPR019410">
    <property type="entry name" value="Methyltransf_16"/>
</dbReference>
<name>A0ABD1Y418_9MARC</name>
<accession>A0ABD1Y418</accession>
<dbReference type="SUPFAM" id="SSF53335">
    <property type="entry name" value="S-adenosyl-L-methionine-dependent methyltransferases"/>
    <property type="match status" value="1"/>
</dbReference>
<dbReference type="PANTHER" id="PTHR14614:SF123">
    <property type="entry name" value="OS04G0645500 PROTEIN"/>
    <property type="match status" value="1"/>
</dbReference>
<proteinExistence type="predicted"/>
<keyword evidence="2" id="KW-1185">Reference proteome</keyword>
<evidence type="ECO:0000313" key="1">
    <source>
        <dbReference type="EMBL" id="KAL2621506.1"/>
    </source>
</evidence>
<dbReference type="InterPro" id="IPR029063">
    <property type="entry name" value="SAM-dependent_MTases_sf"/>
</dbReference>
<gene>
    <name evidence="1" type="ORF">R1flu_001711</name>
</gene>